<comment type="caution">
    <text evidence="2">The sequence shown here is derived from an EMBL/GenBank/DDBJ whole genome shotgun (WGS) entry which is preliminary data.</text>
</comment>
<sequence length="1059" mass="120196">MPPARLRRKFCPRCMKHFTPQTVYRHLVLGCTRAEQKKTRLRALQNTISAPTNRSRRQNRPLRLRNNPPPSPQPPAIPQPRKRGRGPGRKRKRSHSSHTTSETDSDPDLDVHPSVWDARTRSDDFAFDTPGAGPSNTQARNPGVSTDEEPYRFFADDWDGNVPVDSDSESDDGRPEGPTLARNPWVEGLAASEILSQELEAEIAQTGGRTLNPDDMQAVRGFNYKVETNITANAYDKLPRAFPDELGTLPKQYALRTRMARLSGIKGVRIECCVNSCMAFTKPFDTLDNCLFCDEDRYRPRKDPNAPRTARKFFQYIPIIPRLINMYRHPDTAKQLAYRSTYEHLSHLVRDIFDGAHYQRLCRSRVVVDGETLRHKFFSLPTDIALGLSSDGFGPFKSRKQSCWPLLAFNYNLNPEIRFRLENLLCLGVIPGPKAPKDIGTFLSPLIDELEDLARGVPAFDSRHNRPFALRAYLITCFGDMPAVAKLMYMKGHNGKHPCRACRISGVRNPDPAPGEDNKTNYSPLSRPFTTGRHQPREFDPLDLPWRTHTEFIAHAQQVDAAITDAEADRRGRHYGINSLSPLARLSSLDFPGSFPHDFMHAIFENVVPLLIDLWTRTRKFATFGSGKEDYILAGGNFRKVSEAAVESGNTIPAVFGCRVPNLVKDRWQSTAKSTLIFTTLLAPALLRDQFESREYYDHFLKLVQLIDMCMGLELPRSQIQVIREGFANWVVDFERLYYRHDADRLRICTLPIHSLLHIADDIEKMGPVWCYWAFPMERFCGALVRANLNPRFPYASLDRRVLEVAQLAQIKLMYNLFEALDLGTRKHAIAQGTRYPEYPGCVFVRPHRSMDATNSLAKQIATYLGALYDIDPKAIEERTRGRMLDVWGKMQQTTETEGRDTIRGYAYTPDTETPRRDSTYVKYSSEWDRSVPGRPKYAVDGAIAFGRVEYFLILEADFILDLLGIDQDDIDPEDEPIAENLALAVIAPIPSFKRLKDCNLITYNLVGGRLGATELVDVTDLVCLVGRVRGLDGHWFIVDRTTAVGKLDFVNTVIDPNE</sequence>
<dbReference type="OrthoDB" id="2404451at2759"/>
<evidence type="ECO:0000256" key="1">
    <source>
        <dbReference type="SAM" id="MobiDB-lite"/>
    </source>
</evidence>
<keyword evidence="3" id="KW-1185">Reference proteome</keyword>
<protein>
    <submittedName>
        <fullName evidence="2">Transposase family Tnp2 protein</fullName>
    </submittedName>
</protein>
<feature type="compositionally biased region" description="Basic residues" evidence="1">
    <location>
        <begin position="80"/>
        <end position="96"/>
    </location>
</feature>
<name>A0A074RNY6_9AGAM</name>
<dbReference type="HOGENOM" id="CLU_009141_1_0_1"/>
<dbReference type="PANTHER" id="PTHR46579:SF1">
    <property type="entry name" value="F5_8 TYPE C DOMAIN-CONTAINING PROTEIN"/>
    <property type="match status" value="1"/>
</dbReference>
<reference evidence="2 3" key="1">
    <citation type="submission" date="2013-12" db="EMBL/GenBank/DDBJ databases">
        <authorList>
            <person name="Cubeta M."/>
            <person name="Pakala S."/>
            <person name="Fedorova N."/>
            <person name="Thomas E."/>
            <person name="Dean R."/>
            <person name="Jabaji S."/>
            <person name="Neate S."/>
            <person name="Toda T."/>
            <person name="Tavantzis S."/>
            <person name="Vilgalys R."/>
            <person name="Bharathan N."/>
            <person name="Pakala S."/>
            <person name="Losada L.S."/>
            <person name="Zafar N."/>
            <person name="Nierman W."/>
        </authorList>
    </citation>
    <scope>NUCLEOTIDE SEQUENCE [LARGE SCALE GENOMIC DNA]</scope>
    <source>
        <strain evidence="2 3">123E</strain>
    </source>
</reference>
<dbReference type="Pfam" id="PF02992">
    <property type="entry name" value="Transposase_21"/>
    <property type="match status" value="1"/>
</dbReference>
<dbReference type="EMBL" id="AZST01001122">
    <property type="protein sequence ID" value="KEP46398.1"/>
    <property type="molecule type" value="Genomic_DNA"/>
</dbReference>
<evidence type="ECO:0000313" key="3">
    <source>
        <dbReference type="Proteomes" id="UP000027456"/>
    </source>
</evidence>
<dbReference type="AlphaFoldDB" id="A0A074RNY6"/>
<dbReference type="STRING" id="1423351.A0A074RNY6"/>
<feature type="compositionally biased region" description="Basic residues" evidence="1">
    <location>
        <begin position="54"/>
        <end position="63"/>
    </location>
</feature>
<feature type="compositionally biased region" description="Polar residues" evidence="1">
    <location>
        <begin position="520"/>
        <end position="533"/>
    </location>
</feature>
<evidence type="ECO:0000313" key="2">
    <source>
        <dbReference type="EMBL" id="KEP46398.1"/>
    </source>
</evidence>
<dbReference type="Proteomes" id="UP000027456">
    <property type="component" value="Unassembled WGS sequence"/>
</dbReference>
<feature type="region of interest" description="Disordered" evidence="1">
    <location>
        <begin position="508"/>
        <end position="538"/>
    </location>
</feature>
<feature type="compositionally biased region" description="Pro residues" evidence="1">
    <location>
        <begin position="67"/>
        <end position="78"/>
    </location>
</feature>
<accession>A0A074RNY6</accession>
<feature type="region of interest" description="Disordered" evidence="1">
    <location>
        <begin position="43"/>
        <end position="185"/>
    </location>
</feature>
<proteinExistence type="predicted"/>
<dbReference type="PANTHER" id="PTHR46579">
    <property type="entry name" value="F5/8 TYPE C DOMAIN-CONTAINING PROTEIN-RELATED"/>
    <property type="match status" value="1"/>
</dbReference>
<gene>
    <name evidence="2" type="ORF">V565_201020</name>
</gene>
<dbReference type="InterPro" id="IPR004242">
    <property type="entry name" value="Transposase_21"/>
</dbReference>
<organism evidence="2 3">
    <name type="scientific">Rhizoctonia solani 123E</name>
    <dbReference type="NCBI Taxonomy" id="1423351"/>
    <lineage>
        <taxon>Eukaryota</taxon>
        <taxon>Fungi</taxon>
        <taxon>Dikarya</taxon>
        <taxon>Basidiomycota</taxon>
        <taxon>Agaricomycotina</taxon>
        <taxon>Agaricomycetes</taxon>
        <taxon>Cantharellales</taxon>
        <taxon>Ceratobasidiaceae</taxon>
        <taxon>Rhizoctonia</taxon>
    </lineage>
</organism>
<feature type="compositionally biased region" description="Polar residues" evidence="1">
    <location>
        <begin position="134"/>
        <end position="144"/>
    </location>
</feature>